<evidence type="ECO:0000313" key="1">
    <source>
        <dbReference type="EMBL" id="SMX45872.1"/>
    </source>
</evidence>
<dbReference type="Proteomes" id="UP000220836">
    <property type="component" value="Unassembled WGS sequence"/>
</dbReference>
<gene>
    <name evidence="1" type="ORF">PEV8663_03135</name>
</gene>
<name>A0A238KUM0_9RHOB</name>
<sequence length="54" mass="6105">MKRYLAIQKGQGQQVTTCIDDQFVLPPNRLRGQKERIRGCVISRQVGCQMSGLV</sequence>
<protein>
    <submittedName>
        <fullName evidence="1">Uncharacterized protein</fullName>
    </submittedName>
</protein>
<dbReference type="EMBL" id="FXYH01000012">
    <property type="protein sequence ID" value="SMX45872.1"/>
    <property type="molecule type" value="Genomic_DNA"/>
</dbReference>
<keyword evidence="2" id="KW-1185">Reference proteome</keyword>
<dbReference type="AlphaFoldDB" id="A0A238KUM0"/>
<accession>A0A238KUM0</accession>
<organism evidence="1 2">
    <name type="scientific">Pelagimonas varians</name>
    <dbReference type="NCBI Taxonomy" id="696760"/>
    <lineage>
        <taxon>Bacteria</taxon>
        <taxon>Pseudomonadati</taxon>
        <taxon>Pseudomonadota</taxon>
        <taxon>Alphaproteobacteria</taxon>
        <taxon>Rhodobacterales</taxon>
        <taxon>Roseobacteraceae</taxon>
        <taxon>Pelagimonas</taxon>
    </lineage>
</organism>
<evidence type="ECO:0000313" key="2">
    <source>
        <dbReference type="Proteomes" id="UP000220836"/>
    </source>
</evidence>
<proteinExistence type="predicted"/>
<reference evidence="1 2" key="1">
    <citation type="submission" date="2017-05" db="EMBL/GenBank/DDBJ databases">
        <authorList>
            <person name="Song R."/>
            <person name="Chenine A.L."/>
            <person name="Ruprecht R.M."/>
        </authorList>
    </citation>
    <scope>NUCLEOTIDE SEQUENCE [LARGE SCALE GENOMIC DNA]</scope>
    <source>
        <strain evidence="1 2">CECT 8663</strain>
    </source>
</reference>